<comment type="caution">
    <text evidence="1">The sequence shown here is derived from an EMBL/GenBank/DDBJ whole genome shotgun (WGS) entry which is preliminary data.</text>
</comment>
<dbReference type="EMBL" id="JAWNGG020000149">
    <property type="protein sequence ID" value="KAK9299432.1"/>
    <property type="molecule type" value="Genomic_DNA"/>
</dbReference>
<evidence type="ECO:0000313" key="2">
    <source>
        <dbReference type="Proteomes" id="UP001432146"/>
    </source>
</evidence>
<sequence>MWKSGQDLYGGCVLKQSKRANKLKYISYSAHLSRADAGTFYVWFGFWFVERNGCLEVLLEVKKEGWFAWENGCKRLKRDGATYGIWRRGWFPDGKIIRGKGIITLKAVVEGIVQSFQV</sequence>
<accession>A0AAW0ZP98</accession>
<proteinExistence type="predicted"/>
<evidence type="ECO:0000313" key="1">
    <source>
        <dbReference type="EMBL" id="KAK9299432.1"/>
    </source>
</evidence>
<protein>
    <submittedName>
        <fullName evidence="1">Uncharacterized protein</fullName>
    </submittedName>
</protein>
<keyword evidence="2" id="KW-1185">Reference proteome</keyword>
<organism evidence="1 2">
    <name type="scientific">Tetragonisca angustula</name>
    <dbReference type="NCBI Taxonomy" id="166442"/>
    <lineage>
        <taxon>Eukaryota</taxon>
        <taxon>Metazoa</taxon>
        <taxon>Ecdysozoa</taxon>
        <taxon>Arthropoda</taxon>
        <taxon>Hexapoda</taxon>
        <taxon>Insecta</taxon>
        <taxon>Pterygota</taxon>
        <taxon>Neoptera</taxon>
        <taxon>Endopterygota</taxon>
        <taxon>Hymenoptera</taxon>
        <taxon>Apocrita</taxon>
        <taxon>Aculeata</taxon>
        <taxon>Apoidea</taxon>
        <taxon>Anthophila</taxon>
        <taxon>Apidae</taxon>
        <taxon>Tetragonisca</taxon>
    </lineage>
</organism>
<dbReference type="Proteomes" id="UP001432146">
    <property type="component" value="Unassembled WGS sequence"/>
</dbReference>
<reference evidence="1 2" key="1">
    <citation type="submission" date="2024-05" db="EMBL/GenBank/DDBJ databases">
        <title>The nuclear and mitochondrial genome assemblies of Tetragonisca angustula (Apidae: Meliponini), a tiny yet remarkable pollinator in the Neotropics.</title>
        <authorList>
            <person name="Ferrari R."/>
            <person name="Ricardo P.C."/>
            <person name="Dias F.C."/>
            <person name="Araujo N.S."/>
            <person name="Soares D.O."/>
            <person name="Zhou Q.-S."/>
            <person name="Zhu C.-D."/>
            <person name="Coutinho L."/>
            <person name="Airas M.C."/>
            <person name="Batista T.M."/>
        </authorList>
    </citation>
    <scope>NUCLEOTIDE SEQUENCE [LARGE SCALE GENOMIC DNA]</scope>
    <source>
        <strain evidence="1">ASF017062</strain>
        <tissue evidence="1">Abdomen</tissue>
    </source>
</reference>
<gene>
    <name evidence="1" type="ORF">QLX08_007549</name>
</gene>
<dbReference type="AlphaFoldDB" id="A0AAW0ZP98"/>
<name>A0AAW0ZP98_9HYME</name>